<reference evidence="1" key="1">
    <citation type="submission" date="2013-08" db="EMBL/GenBank/DDBJ databases">
        <authorList>
            <person name="Albert V.A."/>
            <person name="Barbazuk W.B."/>
            <person name="Chamala S."/>
            <person name="Chanderbali A.S."/>
            <person name="dePamphilis C.W."/>
            <person name="Der J.P."/>
            <person name="Estill J.C."/>
            <person name="Leebens-Mack J."/>
            <person name="Ma H."/>
            <person name="Palmer J.D."/>
            <person name="Rounsley S."/>
            <person name="Sankoff D."/>
            <person name="Schuster S.C."/>
            <person name="Soltis D.E."/>
            <person name="Soltis P.S."/>
            <person name="Wessler S.R."/>
            <person name="Wing R.A."/>
        </authorList>
    </citation>
    <scope>NUCLEOTIDE SEQUENCE</scope>
    <source>
        <tissue evidence="1">Leaf</tissue>
    </source>
</reference>
<dbReference type="AlphaFoldDB" id="W1P6H8"/>
<organism evidence="1 2">
    <name type="scientific">Amborella trichopoda</name>
    <dbReference type="NCBI Taxonomy" id="13333"/>
    <lineage>
        <taxon>Eukaryota</taxon>
        <taxon>Viridiplantae</taxon>
        <taxon>Streptophyta</taxon>
        <taxon>Embryophyta</taxon>
        <taxon>Tracheophyta</taxon>
        <taxon>Spermatophyta</taxon>
        <taxon>Magnoliopsida</taxon>
        <taxon>Amborellales</taxon>
        <taxon>Amborellaceae</taxon>
        <taxon>Amborella</taxon>
    </lineage>
</organism>
<dbReference type="HOGENOM" id="CLU_1930348_0_0_1"/>
<proteinExistence type="predicted"/>
<keyword evidence="2" id="KW-1185">Reference proteome</keyword>
<name>W1P6H8_AMBTC</name>
<accession>W1P6H8</accession>
<protein>
    <submittedName>
        <fullName evidence="1">Uncharacterized protein</fullName>
    </submittedName>
</protein>
<sequence length="131" mass="14866">MLLKPRTSDMKFAARSPTIQMGTKSSFLTNNLPQTYGQTKGVITILEENLRHYMTANQHNGVSLLDLNQLCYDLHEAPRFGRVLSKLLAEDDIRVQIVKAPPNMRMEFKHKLKSYLASTNVGARQEEGLSF</sequence>
<gene>
    <name evidence="1" type="ORF">AMTR_s00003p00271370</name>
</gene>
<evidence type="ECO:0000313" key="2">
    <source>
        <dbReference type="Proteomes" id="UP000017836"/>
    </source>
</evidence>
<dbReference type="EMBL" id="KI394358">
    <property type="protein sequence ID" value="ERN03533.1"/>
    <property type="molecule type" value="Genomic_DNA"/>
</dbReference>
<dbReference type="Gramene" id="ERN03533">
    <property type="protein sequence ID" value="ERN03533"/>
    <property type="gene ID" value="AMTR_s00003p00271370"/>
</dbReference>
<dbReference type="Proteomes" id="UP000017836">
    <property type="component" value="Unassembled WGS sequence"/>
</dbReference>
<evidence type="ECO:0000313" key="1">
    <source>
        <dbReference type="EMBL" id="ERN03533.1"/>
    </source>
</evidence>